<dbReference type="Proteomes" id="UP000655410">
    <property type="component" value="Unassembled WGS sequence"/>
</dbReference>
<proteinExistence type="predicted"/>
<name>A0ABQ2NJ30_9ACTN</name>
<protein>
    <submittedName>
        <fullName evidence="1">Uncharacterized protein</fullName>
    </submittedName>
</protein>
<gene>
    <name evidence="1" type="ORF">GCM10011584_32480</name>
</gene>
<evidence type="ECO:0000313" key="1">
    <source>
        <dbReference type="EMBL" id="GGO93540.1"/>
    </source>
</evidence>
<evidence type="ECO:0000313" key="2">
    <source>
        <dbReference type="Proteomes" id="UP000655410"/>
    </source>
</evidence>
<sequence length="210" mass="22447">MSTFPLATRSQHQLSDGRYPIVASTGSVCPVVLDAADGDVRRAALRSLSIQAQHKGHVRDATLQRRGAGDLIVTDARVILAGSRPTPDSLVTGHVLLDWIVAVGGCSAGGRLRGDALRLVLQLDNGEYHVVTVTFHHDVDVHELAQDIARRTARRWLAEQGSSPLASRWHELAGAERLSAPAGEFALHFTPSHSRVTAPAGALDRMGIPA</sequence>
<organism evidence="1 2">
    <name type="scientific">Nocardioides phosphati</name>
    <dbReference type="NCBI Taxonomy" id="1867775"/>
    <lineage>
        <taxon>Bacteria</taxon>
        <taxon>Bacillati</taxon>
        <taxon>Actinomycetota</taxon>
        <taxon>Actinomycetes</taxon>
        <taxon>Propionibacteriales</taxon>
        <taxon>Nocardioidaceae</taxon>
        <taxon>Nocardioides</taxon>
    </lineage>
</organism>
<dbReference type="RefSeq" id="WP_188785085.1">
    <property type="nucleotide sequence ID" value="NZ_BMNI01000013.1"/>
</dbReference>
<reference evidence="2" key="1">
    <citation type="journal article" date="2019" name="Int. J. Syst. Evol. Microbiol.">
        <title>The Global Catalogue of Microorganisms (GCM) 10K type strain sequencing project: providing services to taxonomists for standard genome sequencing and annotation.</title>
        <authorList>
            <consortium name="The Broad Institute Genomics Platform"/>
            <consortium name="The Broad Institute Genome Sequencing Center for Infectious Disease"/>
            <person name="Wu L."/>
            <person name="Ma J."/>
        </authorList>
    </citation>
    <scope>NUCLEOTIDE SEQUENCE [LARGE SCALE GENOMIC DNA]</scope>
    <source>
        <strain evidence="2">CGMCC 4.7371</strain>
    </source>
</reference>
<comment type="caution">
    <text evidence="1">The sequence shown here is derived from an EMBL/GenBank/DDBJ whole genome shotgun (WGS) entry which is preliminary data.</text>
</comment>
<accession>A0ABQ2NJ30</accession>
<keyword evidence="2" id="KW-1185">Reference proteome</keyword>
<dbReference type="EMBL" id="BMNI01000013">
    <property type="protein sequence ID" value="GGO93540.1"/>
    <property type="molecule type" value="Genomic_DNA"/>
</dbReference>